<dbReference type="AlphaFoldDB" id="A0A699JDR0"/>
<evidence type="ECO:0000256" key="1">
    <source>
        <dbReference type="SAM" id="MobiDB-lite"/>
    </source>
</evidence>
<name>A0A699JDR0_TANCI</name>
<proteinExistence type="predicted"/>
<gene>
    <name evidence="2" type="ORF">Tci_602447</name>
</gene>
<dbReference type="EMBL" id="BKCJ010401466">
    <property type="protein sequence ID" value="GFA30475.1"/>
    <property type="molecule type" value="Genomic_DNA"/>
</dbReference>
<accession>A0A699JDR0</accession>
<comment type="caution">
    <text evidence="2">The sequence shown here is derived from an EMBL/GenBank/DDBJ whole genome shotgun (WGS) entry which is preliminary data.</text>
</comment>
<organism evidence="2">
    <name type="scientific">Tanacetum cinerariifolium</name>
    <name type="common">Dalmatian daisy</name>
    <name type="synonym">Chrysanthemum cinerariifolium</name>
    <dbReference type="NCBI Taxonomy" id="118510"/>
    <lineage>
        <taxon>Eukaryota</taxon>
        <taxon>Viridiplantae</taxon>
        <taxon>Streptophyta</taxon>
        <taxon>Embryophyta</taxon>
        <taxon>Tracheophyta</taxon>
        <taxon>Spermatophyta</taxon>
        <taxon>Magnoliopsida</taxon>
        <taxon>eudicotyledons</taxon>
        <taxon>Gunneridae</taxon>
        <taxon>Pentapetalae</taxon>
        <taxon>asterids</taxon>
        <taxon>campanulids</taxon>
        <taxon>Asterales</taxon>
        <taxon>Asteraceae</taxon>
        <taxon>Asteroideae</taxon>
        <taxon>Anthemideae</taxon>
        <taxon>Anthemidinae</taxon>
        <taxon>Tanacetum</taxon>
    </lineage>
</organism>
<reference evidence="2" key="1">
    <citation type="journal article" date="2019" name="Sci. Rep.">
        <title>Draft genome of Tanacetum cinerariifolium, the natural source of mosquito coil.</title>
        <authorList>
            <person name="Yamashiro T."/>
            <person name="Shiraishi A."/>
            <person name="Satake H."/>
            <person name="Nakayama K."/>
        </authorList>
    </citation>
    <scope>NUCLEOTIDE SEQUENCE</scope>
</reference>
<evidence type="ECO:0000313" key="2">
    <source>
        <dbReference type="EMBL" id="GFA30475.1"/>
    </source>
</evidence>
<feature type="region of interest" description="Disordered" evidence="1">
    <location>
        <begin position="296"/>
        <end position="325"/>
    </location>
</feature>
<feature type="compositionally biased region" description="Low complexity" evidence="1">
    <location>
        <begin position="304"/>
        <end position="317"/>
    </location>
</feature>
<protein>
    <submittedName>
        <fullName evidence="2">Uncharacterized protein</fullName>
    </submittedName>
</protein>
<feature type="non-terminal residue" evidence="2">
    <location>
        <position position="1"/>
    </location>
</feature>
<feature type="non-terminal residue" evidence="2">
    <location>
        <position position="525"/>
    </location>
</feature>
<sequence>KPKRKDTQVPQPSGLTKSVIDEAVHKELGDRLVRAATTASRVLDLEKTKTSQRNEIDNLKKEKRRKHFVAKRAKKKRNKPPTQAQKRKIMCTYLKNIEGYKLKDLKIKEFDKIQEMFDGAFKRVNTFEDIRTELVKGKEKRAGEKLIQESTKKQKVEDDKENAELKQLIETILDEEEVAINAIPLVVKSLRIFDWKIHKERKKSYYQISMQIYMLVEKKYPLTPPTLSMMLEKKLQIDYESEMAYQLLEVKTTSAKLMLLVKVSVAKTIVTTASTITVESRKTNVEVTQAPKRKGVMIQEPEETTTTTKTSSSQQPQVQDKGKEKAKLIEEPVKLKKKDQILYDEKVARKLKEQIYKQERLVDADYQLAERLQAKEQEQLTDAEKAKLFTEFMKKRRKFFAVKRTAEKKNKPPTKAQQRSIMSTYLKNMDGWKPRALKNKSFAEIKELFNKAMIRINKFIDFRNKLVEKVEDDKDFKELKKCLEIIPDDEDEVTIDATPLSSKSPTIVDYKTYKEWKKNYFQIYK</sequence>